<reference evidence="2 3" key="1">
    <citation type="submission" date="2021-10" db="EMBL/GenBank/DDBJ databases">
        <authorList>
            <person name="Criscuolo A."/>
        </authorList>
    </citation>
    <scope>NUCLEOTIDE SEQUENCE [LARGE SCALE GENOMIC DNA]</scope>
    <source>
        <strain evidence="3">CIP 111899</strain>
    </source>
</reference>
<protein>
    <recommendedName>
        <fullName evidence="1">Transposase IS200-like domain-containing protein</fullName>
    </recommendedName>
</protein>
<evidence type="ECO:0000313" key="2">
    <source>
        <dbReference type="EMBL" id="CAG9612104.1"/>
    </source>
</evidence>
<organism evidence="2 3">
    <name type="scientific">Bacillus rhizoplanae</name>
    <dbReference type="NCBI Taxonomy" id="2880966"/>
    <lineage>
        <taxon>Bacteria</taxon>
        <taxon>Bacillati</taxon>
        <taxon>Bacillota</taxon>
        <taxon>Bacilli</taxon>
        <taxon>Bacillales</taxon>
        <taxon>Bacillaceae</taxon>
        <taxon>Bacillus</taxon>
    </lineage>
</organism>
<evidence type="ECO:0000313" key="3">
    <source>
        <dbReference type="Proteomes" id="UP000789423"/>
    </source>
</evidence>
<dbReference type="EMBL" id="CAKJTI010000004">
    <property type="protein sequence ID" value="CAG9612104.1"/>
    <property type="molecule type" value="Genomic_DNA"/>
</dbReference>
<sequence length="62" mass="7416">MKLDTNNHSVFEYRLIMVVKYRRKGIGDTISTRLKTIFENIGANYHISVKNEIMIWIMFMFS</sequence>
<dbReference type="Pfam" id="PF01797">
    <property type="entry name" value="Y1_Tnp"/>
    <property type="match status" value="1"/>
</dbReference>
<dbReference type="Gene3D" id="3.30.70.1290">
    <property type="entry name" value="Transposase IS200-like"/>
    <property type="match status" value="1"/>
</dbReference>
<dbReference type="InterPro" id="IPR002686">
    <property type="entry name" value="Transposase_17"/>
</dbReference>
<name>A0ABN7ZT32_9BACI</name>
<evidence type="ECO:0000259" key="1">
    <source>
        <dbReference type="Pfam" id="PF01797"/>
    </source>
</evidence>
<gene>
    <name evidence="2" type="ORF">BACCIP111899_01276</name>
</gene>
<dbReference type="Proteomes" id="UP000789423">
    <property type="component" value="Unassembled WGS sequence"/>
</dbReference>
<keyword evidence="3" id="KW-1185">Reference proteome</keyword>
<proteinExistence type="predicted"/>
<feature type="domain" description="Transposase IS200-like" evidence="1">
    <location>
        <begin position="10"/>
        <end position="50"/>
    </location>
</feature>
<accession>A0ABN7ZT32</accession>
<comment type="caution">
    <text evidence="2">The sequence shown here is derived from an EMBL/GenBank/DDBJ whole genome shotgun (WGS) entry which is preliminary data.</text>
</comment>
<dbReference type="InterPro" id="IPR036515">
    <property type="entry name" value="Transposase_17_sf"/>
</dbReference>
<dbReference type="SUPFAM" id="SSF143422">
    <property type="entry name" value="Transposase IS200-like"/>
    <property type="match status" value="1"/>
</dbReference>